<evidence type="ECO:0000313" key="8">
    <source>
        <dbReference type="Proteomes" id="UP000236161"/>
    </source>
</evidence>
<dbReference type="AlphaFoldDB" id="A0A2I0A2J9"/>
<dbReference type="EC" id="2.7.11.1" evidence="7"/>
<organism evidence="7 8">
    <name type="scientific">Apostasia shenzhenica</name>
    <dbReference type="NCBI Taxonomy" id="1088818"/>
    <lineage>
        <taxon>Eukaryota</taxon>
        <taxon>Viridiplantae</taxon>
        <taxon>Streptophyta</taxon>
        <taxon>Embryophyta</taxon>
        <taxon>Tracheophyta</taxon>
        <taxon>Spermatophyta</taxon>
        <taxon>Magnoliopsida</taxon>
        <taxon>Liliopsida</taxon>
        <taxon>Asparagales</taxon>
        <taxon>Orchidaceae</taxon>
        <taxon>Apostasioideae</taxon>
        <taxon>Apostasia</taxon>
    </lineage>
</organism>
<dbReference type="FunFam" id="3.80.10.10:FF:000024">
    <property type="entry name" value="Somatic embryogenesis receptor kinase 1"/>
    <property type="match status" value="1"/>
</dbReference>
<dbReference type="GO" id="GO:0004674">
    <property type="term" value="F:protein serine/threonine kinase activity"/>
    <property type="evidence" value="ECO:0007669"/>
    <property type="project" value="UniProtKB-EC"/>
</dbReference>
<keyword evidence="7" id="KW-0808">Transferase</keyword>
<evidence type="ECO:0000313" key="7">
    <source>
        <dbReference type="EMBL" id="PKA49782.1"/>
    </source>
</evidence>
<dbReference type="Proteomes" id="UP000236161">
    <property type="component" value="Unassembled WGS sequence"/>
</dbReference>
<keyword evidence="2 4" id="KW-0732">Signal</keyword>
<accession>A0A2I0A2J9</accession>
<protein>
    <submittedName>
        <fullName evidence="7">Somatic embryogenesis receptor kinase 1</fullName>
        <ecNumber evidence="7">2.7.10.1</ecNumber>
        <ecNumber evidence="7">2.7.11.1</ecNumber>
    </submittedName>
</protein>
<evidence type="ECO:0000256" key="3">
    <source>
        <dbReference type="ARBA" id="ARBA00022737"/>
    </source>
</evidence>
<dbReference type="GO" id="GO:0004714">
    <property type="term" value="F:transmembrane receptor protein tyrosine kinase activity"/>
    <property type="evidence" value="ECO:0007669"/>
    <property type="project" value="UniProtKB-EC"/>
</dbReference>
<reference evidence="7 8" key="1">
    <citation type="journal article" date="2017" name="Nature">
        <title>The Apostasia genome and the evolution of orchids.</title>
        <authorList>
            <person name="Zhang G.Q."/>
            <person name="Liu K.W."/>
            <person name="Li Z."/>
            <person name="Lohaus R."/>
            <person name="Hsiao Y.Y."/>
            <person name="Niu S.C."/>
            <person name="Wang J.Y."/>
            <person name="Lin Y.C."/>
            <person name="Xu Q."/>
            <person name="Chen L.J."/>
            <person name="Yoshida K."/>
            <person name="Fujiwara S."/>
            <person name="Wang Z.W."/>
            <person name="Zhang Y.Q."/>
            <person name="Mitsuda N."/>
            <person name="Wang M."/>
            <person name="Liu G.H."/>
            <person name="Pecoraro L."/>
            <person name="Huang H.X."/>
            <person name="Xiao X.J."/>
            <person name="Lin M."/>
            <person name="Wu X.Y."/>
            <person name="Wu W.L."/>
            <person name="Chen Y.Y."/>
            <person name="Chang S.B."/>
            <person name="Sakamoto S."/>
            <person name="Ohme-Takagi M."/>
            <person name="Yagi M."/>
            <person name="Zeng S.J."/>
            <person name="Shen C.Y."/>
            <person name="Yeh C.M."/>
            <person name="Luo Y.B."/>
            <person name="Tsai W.C."/>
            <person name="Van de Peer Y."/>
            <person name="Liu Z.J."/>
        </authorList>
    </citation>
    <scope>NUCLEOTIDE SEQUENCE [LARGE SCALE GENOMIC DNA]</scope>
    <source>
        <strain evidence="8">cv. Shenzhen</strain>
        <tissue evidence="7">Stem</tissue>
    </source>
</reference>
<evidence type="ECO:0000256" key="2">
    <source>
        <dbReference type="ARBA" id="ARBA00022729"/>
    </source>
</evidence>
<dbReference type="Gene3D" id="3.80.10.10">
    <property type="entry name" value="Ribonuclease Inhibitor"/>
    <property type="match status" value="1"/>
</dbReference>
<feature type="signal peptide" evidence="4">
    <location>
        <begin position="1"/>
        <end position="23"/>
    </location>
</feature>
<evidence type="ECO:0000259" key="5">
    <source>
        <dbReference type="Pfam" id="PF08263"/>
    </source>
</evidence>
<feature type="chain" id="PRO_5014151288" evidence="4">
    <location>
        <begin position="24"/>
        <end position="214"/>
    </location>
</feature>
<dbReference type="EC" id="2.7.10.1" evidence="7"/>
<evidence type="ECO:0000256" key="1">
    <source>
        <dbReference type="ARBA" id="ARBA00022614"/>
    </source>
</evidence>
<keyword evidence="1" id="KW-0433">Leucine-rich repeat</keyword>
<feature type="domain" description="Disease resistance R13L4/SHOC-2-like LRR" evidence="6">
    <location>
        <begin position="68"/>
        <end position="172"/>
    </location>
</feature>
<evidence type="ECO:0000259" key="6">
    <source>
        <dbReference type="Pfam" id="PF23598"/>
    </source>
</evidence>
<sequence>MALFRLVSSLLLAIAAATSPAGAANPEGEALNALKTRLRDPTNVLQSWDPTLVNPCTWFHVTCDDQNRVIRLDLGNSNISGHLVPHLGRLKHLQYLELYRNNFSGKIPEELGNLKNLISLDLFGNKLEGEIPKSFANLKKLRFLRINNNRLTGSIPRELTTLSNLRVFDVSNNDLCGTIPVVGPFSKFSWQSYENNSRLSGPELQGLAPYDFGC</sequence>
<dbReference type="InterPro" id="IPR032675">
    <property type="entry name" value="LRR_dom_sf"/>
</dbReference>
<evidence type="ECO:0000256" key="4">
    <source>
        <dbReference type="SAM" id="SignalP"/>
    </source>
</evidence>
<dbReference type="OrthoDB" id="1394818at2759"/>
<dbReference type="SUPFAM" id="SSF52058">
    <property type="entry name" value="L domain-like"/>
    <property type="match status" value="1"/>
</dbReference>
<name>A0A2I0A2J9_9ASPA</name>
<keyword evidence="8" id="KW-1185">Reference proteome</keyword>
<dbReference type="Pfam" id="PF08263">
    <property type="entry name" value="LRRNT_2"/>
    <property type="match status" value="1"/>
</dbReference>
<dbReference type="PANTHER" id="PTHR47988">
    <property type="entry name" value="SOMATIC EMBRYOGENESIS RECEPTOR KINASE 1"/>
    <property type="match status" value="1"/>
</dbReference>
<gene>
    <name evidence="7" type="primary">SERK1</name>
    <name evidence="7" type="ORF">AXF42_Ash004324</name>
</gene>
<dbReference type="STRING" id="1088818.A0A2I0A2J9"/>
<dbReference type="Pfam" id="PF23598">
    <property type="entry name" value="LRR_14"/>
    <property type="match status" value="1"/>
</dbReference>
<feature type="domain" description="Leucine-rich repeat-containing N-terminal plant-type" evidence="5">
    <location>
        <begin position="25"/>
        <end position="64"/>
    </location>
</feature>
<keyword evidence="7" id="KW-0675">Receptor</keyword>
<keyword evidence="7" id="KW-0418">Kinase</keyword>
<keyword evidence="3" id="KW-0677">Repeat</keyword>
<dbReference type="InterPro" id="IPR055414">
    <property type="entry name" value="LRR_R13L4/SHOC2-like"/>
</dbReference>
<dbReference type="InterPro" id="IPR013210">
    <property type="entry name" value="LRR_N_plant-typ"/>
</dbReference>
<proteinExistence type="predicted"/>
<dbReference type="EMBL" id="KZ452037">
    <property type="protein sequence ID" value="PKA49782.1"/>
    <property type="molecule type" value="Genomic_DNA"/>
</dbReference>